<dbReference type="STRING" id="13370.A0A448YF11"/>
<evidence type="ECO:0000259" key="17">
    <source>
        <dbReference type="SMART" id="SM00559"/>
    </source>
</evidence>
<dbReference type="GO" id="GO:0000723">
    <property type="term" value="P:telomere maintenance"/>
    <property type="evidence" value="ECO:0007669"/>
    <property type="project" value="InterPro"/>
</dbReference>
<dbReference type="SUPFAM" id="SSF100939">
    <property type="entry name" value="SPOC domain-like"/>
    <property type="match status" value="1"/>
</dbReference>
<accession>A0A448YF11</accession>
<dbReference type="InParanoid" id="A0A448YF11"/>
<evidence type="ECO:0000313" key="19">
    <source>
        <dbReference type="Proteomes" id="UP000290900"/>
    </source>
</evidence>
<evidence type="ECO:0000256" key="6">
    <source>
        <dbReference type="ARBA" id="ARBA00022741"/>
    </source>
</evidence>
<dbReference type="InterPro" id="IPR016194">
    <property type="entry name" value="SPOC-like_C_dom_sf"/>
</dbReference>
<evidence type="ECO:0000256" key="1">
    <source>
        <dbReference type="ARBA" id="ARBA00004123"/>
    </source>
</evidence>
<keyword evidence="9" id="KW-0347">Helicase</keyword>
<dbReference type="GO" id="GO:0016787">
    <property type="term" value="F:hydrolase activity"/>
    <property type="evidence" value="ECO:0007669"/>
    <property type="project" value="UniProtKB-KW"/>
</dbReference>
<evidence type="ECO:0000256" key="7">
    <source>
        <dbReference type="ARBA" id="ARBA00022763"/>
    </source>
</evidence>
<dbReference type="PANTHER" id="PTHR12604">
    <property type="entry name" value="KU AUTOANTIGEN DNA HELICASE"/>
    <property type="match status" value="1"/>
</dbReference>
<dbReference type="InterPro" id="IPR006165">
    <property type="entry name" value="Ku70"/>
</dbReference>
<dbReference type="InterPro" id="IPR006164">
    <property type="entry name" value="DNA_bd_Ku70/Ku80"/>
</dbReference>
<comment type="subcellular location">
    <subcellularLocation>
        <location evidence="2">Chromosome</location>
        <location evidence="2">Telomere</location>
    </subcellularLocation>
    <subcellularLocation>
        <location evidence="1">Nucleus</location>
    </subcellularLocation>
</comment>
<evidence type="ECO:0000256" key="12">
    <source>
        <dbReference type="ARBA" id="ARBA00023125"/>
    </source>
</evidence>
<dbReference type="GO" id="GO:0000781">
    <property type="term" value="C:chromosome, telomeric region"/>
    <property type="evidence" value="ECO:0007669"/>
    <property type="project" value="UniProtKB-SubCell"/>
</dbReference>
<keyword evidence="6" id="KW-0547">Nucleotide-binding</keyword>
<keyword evidence="10" id="KW-0067">ATP-binding</keyword>
<keyword evidence="5" id="KW-0158">Chromosome</keyword>
<evidence type="ECO:0000256" key="2">
    <source>
        <dbReference type="ARBA" id="ARBA00004574"/>
    </source>
</evidence>
<evidence type="ECO:0000256" key="4">
    <source>
        <dbReference type="ARBA" id="ARBA00012551"/>
    </source>
</evidence>
<keyword evidence="19" id="KW-1185">Reference proteome</keyword>
<dbReference type="GO" id="GO:0006303">
    <property type="term" value="P:double-strand break repair via nonhomologous end joining"/>
    <property type="evidence" value="ECO:0007669"/>
    <property type="project" value="InterPro"/>
</dbReference>
<evidence type="ECO:0000256" key="10">
    <source>
        <dbReference type="ARBA" id="ARBA00022840"/>
    </source>
</evidence>
<keyword evidence="8" id="KW-0378">Hydrolase</keyword>
<evidence type="ECO:0000256" key="3">
    <source>
        <dbReference type="ARBA" id="ARBA00005240"/>
    </source>
</evidence>
<dbReference type="PIRSF" id="PIRSF003033">
    <property type="entry name" value="Ku70"/>
    <property type="match status" value="1"/>
</dbReference>
<evidence type="ECO:0000256" key="14">
    <source>
        <dbReference type="ARBA" id="ARBA00023204"/>
    </source>
</evidence>
<feature type="region of interest" description="Disordered" evidence="16">
    <location>
        <begin position="1"/>
        <end position="29"/>
    </location>
</feature>
<dbReference type="GO" id="GO:0006310">
    <property type="term" value="P:DNA recombination"/>
    <property type="evidence" value="ECO:0007669"/>
    <property type="project" value="UniProtKB-KW"/>
</dbReference>
<dbReference type="GO" id="GO:0005524">
    <property type="term" value="F:ATP binding"/>
    <property type="evidence" value="ECO:0007669"/>
    <property type="project" value="UniProtKB-KW"/>
</dbReference>
<keyword evidence="14" id="KW-0234">DNA repair</keyword>
<dbReference type="Pfam" id="PF02735">
    <property type="entry name" value="Ku"/>
    <property type="match status" value="1"/>
</dbReference>
<dbReference type="EMBL" id="CAACVR010000001">
    <property type="protein sequence ID" value="VEU19467.1"/>
    <property type="molecule type" value="Genomic_DNA"/>
</dbReference>
<protein>
    <recommendedName>
        <fullName evidence="4">DNA helicase</fullName>
        <ecNumber evidence="4">3.6.4.12</ecNumber>
    </recommendedName>
</protein>
<evidence type="ECO:0000256" key="15">
    <source>
        <dbReference type="ARBA" id="ARBA00023242"/>
    </source>
</evidence>
<dbReference type="FunCoup" id="A0A448YF11">
    <property type="interactions" value="709"/>
</dbReference>
<dbReference type="Gene3D" id="2.40.290.10">
    <property type="match status" value="1"/>
</dbReference>
<dbReference type="EC" id="3.6.4.12" evidence="4"/>
<dbReference type="AlphaFoldDB" id="A0A448YF11"/>
<keyword evidence="13" id="KW-0233">DNA recombination</keyword>
<keyword evidence="15" id="KW-0539">Nucleus</keyword>
<dbReference type="GO" id="GO:0003690">
    <property type="term" value="F:double-stranded DNA binding"/>
    <property type="evidence" value="ECO:0007669"/>
    <property type="project" value="TreeGrafter"/>
</dbReference>
<evidence type="ECO:0000256" key="8">
    <source>
        <dbReference type="ARBA" id="ARBA00022801"/>
    </source>
</evidence>
<feature type="domain" description="Ku" evidence="17">
    <location>
        <begin position="354"/>
        <end position="505"/>
    </location>
</feature>
<keyword evidence="7" id="KW-0227">DNA damage</keyword>
<sequence>MPPPDSSFYDLGKSRERREEGKDDGRDDKSMYDIHQGIIFAIHLTPTMYKNLPTIFDNLLFLIHDLAKSLPNTGLGCYLFNCSNEVTDRSDSESIRGPEWRKQLLFDRKGIYPIFKLNDINANQLKTIDNLFKQSQVGDEFFNDNPHSFDKVFQLLSTDPVKNYGEQLSSILNQCQDDFTYIPKYVKPYTSRRIFLFTDCDKPFNGSTSIRTTLQHNIHDLNTARIGVIPFLFASAEGKEFDLKEYKILLEVGESGEFAGGKDAVGSSAGHRSYIPSVKQISLEKIREKISKTKEIKRTAFACPLVFNEKLRISIKGYALFSELKLRLPDSFYDDEGVYKLVHTKTVKLTKSTGEIIPEDKIVKAFHIGDQYFNMDRTYYDKLLQFNESQKPILRILGFRDIQYFNPSYTIGTPVFVVPDEDGEYSHSRRTFSALYQSLTRRRKMCLAWGMPRLLSYPSLYYLIPTDESLGFKTNTDNYPQGLALIEIPYSDQIRMLPSYLTEQVEPTATLIPNKFDNLLEKLRARFVSLENPQLTWYFKVFEDFLLQREAKEPQIKIEGDDSGNTGSEALEKQIQVNATDQLKGKVMELRSEVMSNSEMAADFKAIRNQLNRISNFEELHPKKEEEEKPPPSKRNKLLTDDIVIKAWKLDEMSRFSAQQLRVYINSKPNLIERANTKSAMIKNIAEYLDRAVT</sequence>
<name>A0A448YF11_BRENA</name>
<reference evidence="18 19" key="1">
    <citation type="submission" date="2018-12" db="EMBL/GenBank/DDBJ databases">
        <authorList>
            <person name="Tiukova I."/>
            <person name="Dainat J."/>
        </authorList>
    </citation>
    <scope>NUCLEOTIDE SEQUENCE [LARGE SCALE GENOMIC DNA]</scope>
</reference>
<dbReference type="GO" id="GO:0003678">
    <property type="term" value="F:DNA helicase activity"/>
    <property type="evidence" value="ECO:0007669"/>
    <property type="project" value="UniProtKB-EC"/>
</dbReference>
<dbReference type="GO" id="GO:0043564">
    <property type="term" value="C:Ku70:Ku80 complex"/>
    <property type="evidence" value="ECO:0007669"/>
    <property type="project" value="InterPro"/>
</dbReference>
<dbReference type="Proteomes" id="UP000290900">
    <property type="component" value="Unassembled WGS sequence"/>
</dbReference>
<evidence type="ECO:0000256" key="9">
    <source>
        <dbReference type="ARBA" id="ARBA00022806"/>
    </source>
</evidence>
<dbReference type="GO" id="GO:0042162">
    <property type="term" value="F:telomeric DNA binding"/>
    <property type="evidence" value="ECO:0007669"/>
    <property type="project" value="InterPro"/>
</dbReference>
<evidence type="ECO:0000313" key="18">
    <source>
        <dbReference type="EMBL" id="VEU19467.1"/>
    </source>
</evidence>
<dbReference type="OrthoDB" id="3249161at2759"/>
<keyword evidence="11" id="KW-0779">Telomere</keyword>
<evidence type="ECO:0000256" key="11">
    <source>
        <dbReference type="ARBA" id="ARBA00022895"/>
    </source>
</evidence>
<gene>
    <name evidence="18" type="ORF">BRENAR_LOCUS204</name>
</gene>
<dbReference type="GO" id="GO:0003684">
    <property type="term" value="F:damaged DNA binding"/>
    <property type="evidence" value="ECO:0007669"/>
    <property type="project" value="InterPro"/>
</dbReference>
<evidence type="ECO:0000256" key="16">
    <source>
        <dbReference type="SAM" id="MobiDB-lite"/>
    </source>
</evidence>
<keyword evidence="12" id="KW-0238">DNA-binding</keyword>
<dbReference type="Gene3D" id="3.40.50.410">
    <property type="entry name" value="von Willebrand factor, type A domain"/>
    <property type="match status" value="1"/>
</dbReference>
<dbReference type="SMART" id="SM00559">
    <property type="entry name" value="Ku78"/>
    <property type="match status" value="1"/>
</dbReference>
<feature type="compositionally biased region" description="Basic and acidic residues" evidence="16">
    <location>
        <begin position="12"/>
        <end position="29"/>
    </location>
</feature>
<dbReference type="PANTHER" id="PTHR12604:SF2">
    <property type="entry name" value="X-RAY REPAIR CROSS-COMPLEMENTING PROTEIN 6"/>
    <property type="match status" value="1"/>
</dbReference>
<organism evidence="18 19">
    <name type="scientific">Brettanomyces naardenensis</name>
    <name type="common">Yeast</name>
    <dbReference type="NCBI Taxonomy" id="13370"/>
    <lineage>
        <taxon>Eukaryota</taxon>
        <taxon>Fungi</taxon>
        <taxon>Dikarya</taxon>
        <taxon>Ascomycota</taxon>
        <taxon>Saccharomycotina</taxon>
        <taxon>Pichiomycetes</taxon>
        <taxon>Pichiales</taxon>
        <taxon>Pichiaceae</taxon>
        <taxon>Brettanomyces</taxon>
    </lineage>
</organism>
<comment type="similarity">
    <text evidence="3">Belongs to the ku70 family.</text>
</comment>
<dbReference type="SUPFAM" id="SSF53300">
    <property type="entry name" value="vWA-like"/>
    <property type="match status" value="1"/>
</dbReference>
<evidence type="ECO:0000256" key="13">
    <source>
        <dbReference type="ARBA" id="ARBA00023172"/>
    </source>
</evidence>
<dbReference type="InterPro" id="IPR036465">
    <property type="entry name" value="vWFA_dom_sf"/>
</dbReference>
<proteinExistence type="inferred from homology"/>
<evidence type="ECO:0000256" key="5">
    <source>
        <dbReference type="ARBA" id="ARBA00022454"/>
    </source>
</evidence>